<keyword evidence="1" id="KW-1133">Transmembrane helix</keyword>
<feature type="domain" description="DUF2231" evidence="2">
    <location>
        <begin position="58"/>
        <end position="194"/>
    </location>
</feature>
<name>A0AAU7NPX8_9GAMM</name>
<feature type="transmembrane region" description="Helical" evidence="1">
    <location>
        <begin position="163"/>
        <end position="187"/>
    </location>
</feature>
<evidence type="ECO:0000313" key="4">
    <source>
        <dbReference type="Proteomes" id="UP001225378"/>
    </source>
</evidence>
<reference evidence="3 4" key="1">
    <citation type="journal article" date="2024" name="Microbiology">
        <title>Methylomarinum rosea sp. nov., a novel halophilic methanotrophic bacterium from the hypersaline Lake Elton.</title>
        <authorList>
            <person name="Suleimanov R.Z."/>
            <person name="Oshkin I.Y."/>
            <person name="Danilova O.V."/>
            <person name="Suzina N.E."/>
            <person name="Dedysh S.N."/>
        </authorList>
    </citation>
    <scope>NUCLEOTIDE SEQUENCE [LARGE SCALE GENOMIC DNA]</scope>
    <source>
        <strain evidence="3 4">Ch1-1</strain>
    </source>
</reference>
<dbReference type="Pfam" id="PF09990">
    <property type="entry name" value="DUF2231"/>
    <property type="match status" value="1"/>
</dbReference>
<protein>
    <submittedName>
        <fullName evidence="3">DUF2231 domain-containing protein</fullName>
    </submittedName>
</protein>
<dbReference type="RefSeq" id="WP_305908233.1">
    <property type="nucleotide sequence ID" value="NZ_CP157743.1"/>
</dbReference>
<keyword evidence="4" id="KW-1185">Reference proteome</keyword>
<keyword evidence="1" id="KW-0812">Transmembrane</keyword>
<gene>
    <name evidence="3" type="ORF">Q9L42_011660</name>
</gene>
<evidence type="ECO:0000256" key="1">
    <source>
        <dbReference type="SAM" id="Phobius"/>
    </source>
</evidence>
<dbReference type="KEGG" id="mech:Q9L42_011660"/>
<dbReference type="EMBL" id="CP157743">
    <property type="protein sequence ID" value="XBS19027.1"/>
    <property type="molecule type" value="Genomic_DNA"/>
</dbReference>
<feature type="transmembrane region" description="Helical" evidence="1">
    <location>
        <begin position="131"/>
        <end position="151"/>
    </location>
</feature>
<dbReference type="InterPro" id="IPR019251">
    <property type="entry name" value="DUF2231_TM"/>
</dbReference>
<evidence type="ECO:0000313" key="3">
    <source>
        <dbReference type="EMBL" id="XBS19027.1"/>
    </source>
</evidence>
<evidence type="ECO:0000259" key="2">
    <source>
        <dbReference type="Pfam" id="PF09990"/>
    </source>
</evidence>
<feature type="transmembrane region" description="Helical" evidence="1">
    <location>
        <begin position="62"/>
        <end position="83"/>
    </location>
</feature>
<dbReference type="Proteomes" id="UP001225378">
    <property type="component" value="Chromosome"/>
</dbReference>
<keyword evidence="1" id="KW-0472">Membrane</keyword>
<dbReference type="AlphaFoldDB" id="A0AAU7NPX8"/>
<organism evidence="3 4">
    <name type="scientific">Methylomarinum roseum</name>
    <dbReference type="NCBI Taxonomy" id="3067653"/>
    <lineage>
        <taxon>Bacteria</taxon>
        <taxon>Pseudomonadati</taxon>
        <taxon>Pseudomonadota</taxon>
        <taxon>Gammaproteobacteria</taxon>
        <taxon>Methylococcales</taxon>
        <taxon>Methylococcaceae</taxon>
        <taxon>Methylomarinum</taxon>
    </lineage>
</organism>
<proteinExistence type="predicted"/>
<accession>A0AAU7NPX8</accession>
<feature type="transmembrane region" description="Helical" evidence="1">
    <location>
        <begin position="95"/>
        <end position="119"/>
    </location>
</feature>
<sequence length="211" mass="22260">MFNVNNYLSFAIHGGQGGHGGGVAGAVQQLLAFLETLTTQSPGEIFSSIMPGIAAMENIHPLLVHFPIAFLSAFILVDFAGSLAGKASWRQAAGWFLYLGTLTAALTVAAGLAAAASVSHGDNVHAIMERHQYMGISILLLASLLSLWRLLSRGVIQGGANVLYLLLVAVLGGLVVLTADLGGLMVYKYGVAVETSEPSMLDYFQQHQHSH</sequence>